<evidence type="ECO:0000256" key="4">
    <source>
        <dbReference type="ARBA" id="ARBA00023237"/>
    </source>
</evidence>
<evidence type="ECO:0000256" key="1">
    <source>
        <dbReference type="ARBA" id="ARBA00022729"/>
    </source>
</evidence>
<sequence length="175" mass="19859">MTVVNMQLPSILSVFALSLLLSACGWQLRGYNTGSVPIDEISINVENINNPAFVKVFRETLANEYNIAVVENAEITASVLRVSESKRASSKDRNGDVSEYEHTIVLTLSTLTQEDKKPLQQNFTNIRRQSYNENNLLSSDIQEVNAKREMYQELTRQYASYLSRQLPARPKAEEK</sequence>
<evidence type="ECO:0000313" key="6">
    <source>
        <dbReference type="EMBL" id="GAA3941534.1"/>
    </source>
</evidence>
<accession>A0ABP7NAW3</accession>
<evidence type="ECO:0000256" key="2">
    <source>
        <dbReference type="ARBA" id="ARBA00023136"/>
    </source>
</evidence>
<reference evidence="7" key="1">
    <citation type="journal article" date="2019" name="Int. J. Syst. Evol. Microbiol.">
        <title>The Global Catalogue of Microorganisms (GCM) 10K type strain sequencing project: providing services to taxonomists for standard genome sequencing and annotation.</title>
        <authorList>
            <consortium name="The Broad Institute Genomics Platform"/>
            <consortium name="The Broad Institute Genome Sequencing Center for Infectious Disease"/>
            <person name="Wu L."/>
            <person name="Ma J."/>
        </authorList>
    </citation>
    <scope>NUCLEOTIDE SEQUENCE [LARGE SCALE GENOMIC DNA]</scope>
    <source>
        <strain evidence="7">JCM 17551</strain>
    </source>
</reference>
<evidence type="ECO:0000256" key="5">
    <source>
        <dbReference type="ARBA" id="ARBA00023288"/>
    </source>
</evidence>
<evidence type="ECO:0000256" key="3">
    <source>
        <dbReference type="ARBA" id="ARBA00023139"/>
    </source>
</evidence>
<dbReference type="Gene3D" id="3.30.160.150">
    <property type="entry name" value="Lipoprotein like domain"/>
    <property type="match status" value="1"/>
</dbReference>
<keyword evidence="2" id="KW-0472">Membrane</keyword>
<proteinExistence type="predicted"/>
<dbReference type="Proteomes" id="UP001501565">
    <property type="component" value="Unassembled WGS sequence"/>
</dbReference>
<evidence type="ECO:0000313" key="7">
    <source>
        <dbReference type="Proteomes" id="UP001501565"/>
    </source>
</evidence>
<keyword evidence="5 6" id="KW-0449">Lipoprotein</keyword>
<name>A0ABP7NAW3_9GAMM</name>
<protein>
    <submittedName>
        <fullName evidence="6">LPS assembly lipoprotein LptE</fullName>
    </submittedName>
</protein>
<gene>
    <name evidence="6" type="primary">lptE</name>
    <name evidence="6" type="ORF">GCM10022277_41840</name>
</gene>
<dbReference type="EMBL" id="BAABBN010000015">
    <property type="protein sequence ID" value="GAA3941534.1"/>
    <property type="molecule type" value="Genomic_DNA"/>
</dbReference>
<dbReference type="Pfam" id="PF04390">
    <property type="entry name" value="LptE"/>
    <property type="match status" value="1"/>
</dbReference>
<keyword evidence="3" id="KW-0564">Palmitate</keyword>
<comment type="caution">
    <text evidence="6">The sequence shown here is derived from an EMBL/GenBank/DDBJ whole genome shotgun (WGS) entry which is preliminary data.</text>
</comment>
<dbReference type="PANTHER" id="PTHR38098:SF1">
    <property type="entry name" value="LPS-ASSEMBLY LIPOPROTEIN LPTE"/>
    <property type="match status" value="1"/>
</dbReference>
<keyword evidence="7" id="KW-1185">Reference proteome</keyword>
<dbReference type="RefSeq" id="WP_344800604.1">
    <property type="nucleotide sequence ID" value="NZ_BAABBN010000015.1"/>
</dbReference>
<dbReference type="PANTHER" id="PTHR38098">
    <property type="entry name" value="LPS-ASSEMBLY LIPOPROTEIN LPTE"/>
    <property type="match status" value="1"/>
</dbReference>
<keyword evidence="1" id="KW-0732">Signal</keyword>
<dbReference type="InterPro" id="IPR007485">
    <property type="entry name" value="LPS_assembly_LptE"/>
</dbReference>
<organism evidence="6 7">
    <name type="scientific">Litoribacillus peritrichatus</name>
    <dbReference type="NCBI Taxonomy" id="718191"/>
    <lineage>
        <taxon>Bacteria</taxon>
        <taxon>Pseudomonadati</taxon>
        <taxon>Pseudomonadota</taxon>
        <taxon>Gammaproteobacteria</taxon>
        <taxon>Oceanospirillales</taxon>
        <taxon>Oceanospirillaceae</taxon>
        <taxon>Litoribacillus</taxon>
    </lineage>
</organism>
<keyword evidence="4" id="KW-0998">Cell outer membrane</keyword>